<keyword evidence="4" id="KW-1185">Reference proteome</keyword>
<dbReference type="PANTHER" id="PTHR33116:SF78">
    <property type="entry name" value="OS12G0587133 PROTEIN"/>
    <property type="match status" value="1"/>
</dbReference>
<proteinExistence type="predicted"/>
<accession>A0AAQ3UAX8</accession>
<protein>
    <recommendedName>
        <fullName evidence="2">Reverse transcriptase domain-containing protein</fullName>
    </recommendedName>
</protein>
<evidence type="ECO:0000313" key="4">
    <source>
        <dbReference type="Proteomes" id="UP001341281"/>
    </source>
</evidence>
<dbReference type="Pfam" id="PF13966">
    <property type="entry name" value="zf-RVT"/>
    <property type="match status" value="1"/>
</dbReference>
<dbReference type="InterPro" id="IPR026960">
    <property type="entry name" value="RVT-Znf"/>
</dbReference>
<dbReference type="EMBL" id="CP144752">
    <property type="protein sequence ID" value="WVZ88874.1"/>
    <property type="molecule type" value="Genomic_DNA"/>
</dbReference>
<evidence type="ECO:0000256" key="1">
    <source>
        <dbReference type="SAM" id="SignalP"/>
    </source>
</evidence>
<dbReference type="PANTHER" id="PTHR33116">
    <property type="entry name" value="REVERSE TRANSCRIPTASE ZINC-BINDING DOMAIN-CONTAINING PROTEIN-RELATED-RELATED"/>
    <property type="match status" value="1"/>
</dbReference>
<dbReference type="Proteomes" id="UP001341281">
    <property type="component" value="Chromosome 08"/>
</dbReference>
<dbReference type="PROSITE" id="PS50878">
    <property type="entry name" value="RT_POL"/>
    <property type="match status" value="1"/>
</dbReference>
<evidence type="ECO:0000313" key="3">
    <source>
        <dbReference type="EMBL" id="WVZ88874.1"/>
    </source>
</evidence>
<feature type="signal peptide" evidence="1">
    <location>
        <begin position="1"/>
        <end position="17"/>
    </location>
</feature>
<organism evidence="3 4">
    <name type="scientific">Paspalum notatum var. saurae</name>
    <dbReference type="NCBI Taxonomy" id="547442"/>
    <lineage>
        <taxon>Eukaryota</taxon>
        <taxon>Viridiplantae</taxon>
        <taxon>Streptophyta</taxon>
        <taxon>Embryophyta</taxon>
        <taxon>Tracheophyta</taxon>
        <taxon>Spermatophyta</taxon>
        <taxon>Magnoliopsida</taxon>
        <taxon>Liliopsida</taxon>
        <taxon>Poales</taxon>
        <taxon>Poaceae</taxon>
        <taxon>PACMAD clade</taxon>
        <taxon>Panicoideae</taxon>
        <taxon>Andropogonodae</taxon>
        <taxon>Paspaleae</taxon>
        <taxon>Paspalinae</taxon>
        <taxon>Paspalum</taxon>
    </lineage>
</organism>
<sequence length="539" mass="61570">MLFILVMDILGLLVTKASEEGHLQPLSSKSLHHRISLYADDVVLFLRPAANDIMVLLDILNLFGDASGLRTNVQKSSVLPIQCTEEDMSIIQNSLPCEIHDFPIKYLGIPLSLKKLSREQVQPIIDKIAGQLSGWKADLMTRAGRVVQVQFLLTAMLVYLIMAIDLPPWAIKAIDKIRRGFLWRGRKEVRGGHCLIAWNKVQLPKELGGLGISNLQTLGWALRMRWLSLQKTEPDRPWSLFPIKLHKSVHAFLSMAVETVVRNGKQTLFWKDRWLHGWCLEDLAPKLFALVPKRRINRRTVHDALLNHECVKDIQGALSIEVILEFLDLADCLADFELQPDVLDSHIWRFSPSEQYSSKSAYENFFQGSISFSPWERIWKSWAPNTCKFFIWLAAHKRCWTADRLAKRNLPHPATCPLCDQEEERIDHVLTNCVFARQFLLNLLRCFNLQNLAPLAEDESLDGWWSRESFRVHDLVQRGFNSLVILGACTLWKQRNLCVFEGAAPNLARALLLTEEEAYLWVLAGARGISFLSAQEPVG</sequence>
<gene>
    <name evidence="3" type="ORF">U9M48_035341</name>
</gene>
<dbReference type="AlphaFoldDB" id="A0AAQ3UAX8"/>
<name>A0AAQ3UAX8_PASNO</name>
<evidence type="ECO:0000259" key="2">
    <source>
        <dbReference type="PROSITE" id="PS50878"/>
    </source>
</evidence>
<dbReference type="InterPro" id="IPR000477">
    <property type="entry name" value="RT_dom"/>
</dbReference>
<keyword evidence="1" id="KW-0732">Signal</keyword>
<reference evidence="3 4" key="1">
    <citation type="submission" date="2024-02" db="EMBL/GenBank/DDBJ databases">
        <title>High-quality chromosome-scale genome assembly of Pensacola bahiagrass (Paspalum notatum Flugge var. saurae).</title>
        <authorList>
            <person name="Vega J.M."/>
            <person name="Podio M."/>
            <person name="Orjuela J."/>
            <person name="Siena L.A."/>
            <person name="Pessino S.C."/>
            <person name="Combes M.C."/>
            <person name="Mariac C."/>
            <person name="Albertini E."/>
            <person name="Pupilli F."/>
            <person name="Ortiz J.P.A."/>
            <person name="Leblanc O."/>
        </authorList>
    </citation>
    <scope>NUCLEOTIDE SEQUENCE [LARGE SCALE GENOMIC DNA]</scope>
    <source>
        <strain evidence="3">R1</strain>
        <tissue evidence="3">Leaf</tissue>
    </source>
</reference>
<feature type="chain" id="PRO_5043052575" description="Reverse transcriptase domain-containing protein" evidence="1">
    <location>
        <begin position="18"/>
        <end position="539"/>
    </location>
</feature>
<feature type="domain" description="Reverse transcriptase" evidence="2">
    <location>
        <begin position="1"/>
        <end position="111"/>
    </location>
</feature>